<accession>A0A5M8QVQ6</accession>
<dbReference type="AlphaFoldDB" id="A0A5M8QVQ6"/>
<comment type="caution">
    <text evidence="2">The sequence shown here is derived from an EMBL/GenBank/DDBJ whole genome shotgun (WGS) entry which is preliminary data.</text>
</comment>
<gene>
    <name evidence="2" type="ORF">FEM33_14220</name>
</gene>
<dbReference type="PANTHER" id="PTHR42754:SF1">
    <property type="entry name" value="LIPOPROTEIN"/>
    <property type="match status" value="1"/>
</dbReference>
<evidence type="ECO:0008006" key="4">
    <source>
        <dbReference type="Google" id="ProtNLM"/>
    </source>
</evidence>
<dbReference type="Proteomes" id="UP000323994">
    <property type="component" value="Unassembled WGS sequence"/>
</dbReference>
<dbReference type="OrthoDB" id="9811934at2"/>
<evidence type="ECO:0000313" key="3">
    <source>
        <dbReference type="Proteomes" id="UP000323994"/>
    </source>
</evidence>
<evidence type="ECO:0000256" key="1">
    <source>
        <dbReference type="SAM" id="Phobius"/>
    </source>
</evidence>
<keyword evidence="1" id="KW-0472">Membrane</keyword>
<evidence type="ECO:0000313" key="2">
    <source>
        <dbReference type="EMBL" id="KAA6439411.1"/>
    </source>
</evidence>
<keyword evidence="1" id="KW-1133">Transmembrane helix</keyword>
<dbReference type="PANTHER" id="PTHR42754">
    <property type="entry name" value="ENDOGLUCANASE"/>
    <property type="match status" value="1"/>
</dbReference>
<reference evidence="2 3" key="1">
    <citation type="submission" date="2019-05" db="EMBL/GenBank/DDBJ databases">
        <authorList>
            <person name="Qu J.-H."/>
        </authorList>
    </citation>
    <scope>NUCLEOTIDE SEQUENCE [LARGE SCALE GENOMIC DNA]</scope>
    <source>
        <strain evidence="2 3">NS28</strain>
    </source>
</reference>
<protein>
    <recommendedName>
        <fullName evidence="4">TIR domain-containing protein</fullName>
    </recommendedName>
</protein>
<proteinExistence type="predicted"/>
<keyword evidence="3" id="KW-1185">Reference proteome</keyword>
<dbReference type="EMBL" id="VBSN01000038">
    <property type="protein sequence ID" value="KAA6439411.1"/>
    <property type="molecule type" value="Genomic_DNA"/>
</dbReference>
<name>A0A5M8QVQ6_9BACT</name>
<organism evidence="2 3">
    <name type="scientific">Dyadobacter flavalbus</name>
    <dbReference type="NCBI Taxonomy" id="2579942"/>
    <lineage>
        <taxon>Bacteria</taxon>
        <taxon>Pseudomonadati</taxon>
        <taxon>Bacteroidota</taxon>
        <taxon>Cytophagia</taxon>
        <taxon>Cytophagales</taxon>
        <taxon>Spirosomataceae</taxon>
        <taxon>Dyadobacter</taxon>
    </lineage>
</organism>
<feature type="transmembrane region" description="Helical" evidence="1">
    <location>
        <begin position="151"/>
        <end position="169"/>
    </location>
</feature>
<keyword evidence="1" id="KW-0812">Transmembrane</keyword>
<dbReference type="RefSeq" id="WP_139012661.1">
    <property type="nucleotide sequence ID" value="NZ_VBSN01000038.1"/>
</dbReference>
<sequence>MLNLPTIYLVHASDAPQHLSRLKKILQELANKRSIGDFVSLDSNQYYALPEDKISENDMVIILLSNGFTATEGLKEAVEKRMTDLAAKNRSLKLVEIIIDSIPFDKNFMILPEDLQPIREQADMDSVWTRIKSRLEQIYTTGKKPVNYRKYLIYAAIALVIFLIIRWLLSPPDYLPVNDDAAVETETTTAETKPYEKLGEYTYGGAGVESITSAVATADGGAMLAGSSNSDPTNGKYDFKVVKITADGTKQWEKNFGGTQDEFLTTIVAVPGGYLLGGLSYSAAETGKTAALYGECDFWLVKIDSNGNQLWDKTYGGTTTDIIEDIIPVQDGFLLGGYSNSQPGPDKAAPAKSSDYWIVRTDAQGQRLWDKSFGGTDYDFLFSMAYDKNNRQIMLSGYSLSAKDQDGKTSQDYGQEDYWIVKVNEEGDKLAEYSLGGSAVDKAVTSAFDGALLIGGHSDSNGGTGSKSMGMARNLGKNDFYVGKYSNDGDKLWDKTYGGPEEDKLLFISPVRGGLLLGGQSASNSSQTKSAPNYGKLDGWLVKVDSTGNKRMDLAFGGKEDDTINVIIKLKDGNYLLCGDSSSPEDATKQAGSFGDADFWVVKLKLN</sequence>